<dbReference type="Proteomes" id="UP000006230">
    <property type="component" value="Unassembled WGS sequence"/>
</dbReference>
<accession>Q0FWF9</accession>
<comment type="caution">
    <text evidence="2">The sequence shown here is derived from an EMBL/GenBank/DDBJ whole genome shotgun (WGS) entry which is preliminary data.</text>
</comment>
<organism evidence="2 3">
    <name type="scientific">Salipiger bermudensis (strain DSM 26914 / JCM 13377 / KCTC 12554 / HTCC2601)</name>
    <name type="common">Pelagibaca bermudensis</name>
    <dbReference type="NCBI Taxonomy" id="314265"/>
    <lineage>
        <taxon>Bacteria</taxon>
        <taxon>Pseudomonadati</taxon>
        <taxon>Pseudomonadota</taxon>
        <taxon>Alphaproteobacteria</taxon>
        <taxon>Rhodobacterales</taxon>
        <taxon>Roseobacteraceae</taxon>
        <taxon>Salipiger</taxon>
    </lineage>
</organism>
<dbReference type="EMBL" id="AATQ01000001">
    <property type="protein sequence ID" value="EAU48593.1"/>
    <property type="molecule type" value="Genomic_DNA"/>
</dbReference>
<keyword evidence="3" id="KW-1185">Reference proteome</keyword>
<protein>
    <submittedName>
        <fullName evidence="2">Uncharacterized protein</fullName>
    </submittedName>
</protein>
<evidence type="ECO:0000313" key="3">
    <source>
        <dbReference type="Proteomes" id="UP000006230"/>
    </source>
</evidence>
<evidence type="ECO:0000256" key="1">
    <source>
        <dbReference type="SAM" id="MobiDB-lite"/>
    </source>
</evidence>
<reference evidence="2 3" key="1">
    <citation type="journal article" date="2010" name="J. Bacteriol.">
        <title>Genome sequences of Pelagibaca bermudensis HTCC2601T and Maritimibacter alkaliphilus HTCC2654T, the type strains of two marine Roseobacter genera.</title>
        <authorList>
            <person name="Thrash J.C."/>
            <person name="Cho J.C."/>
            <person name="Ferriera S."/>
            <person name="Johnson J."/>
            <person name="Vergin K.L."/>
            <person name="Giovannoni S.J."/>
        </authorList>
    </citation>
    <scope>NUCLEOTIDE SEQUENCE [LARGE SCALE GENOMIC DNA]</scope>
    <source>
        <strain evidence="3">DSM 26914 / JCM 13377 / KCTC 12554 / HTCC2601</strain>
    </source>
</reference>
<evidence type="ECO:0000313" key="2">
    <source>
        <dbReference type="EMBL" id="EAU48593.1"/>
    </source>
</evidence>
<feature type="region of interest" description="Disordered" evidence="1">
    <location>
        <begin position="1"/>
        <end position="28"/>
    </location>
</feature>
<dbReference type="AlphaFoldDB" id="Q0FWF9"/>
<dbReference type="HOGENOM" id="CLU_3412702_0_0_5"/>
<sequence>MRAAGRSRACRAARRRSGGSPRSCRRRS</sequence>
<gene>
    <name evidence="2" type="ORF">R2601_03433</name>
</gene>
<name>Q0FWF9_SALBH</name>
<proteinExistence type="predicted"/>
<feature type="compositionally biased region" description="Basic residues" evidence="1">
    <location>
        <begin position="8"/>
        <end position="28"/>
    </location>
</feature>